<proteinExistence type="inferred from homology"/>
<evidence type="ECO:0000256" key="2">
    <source>
        <dbReference type="ARBA" id="ARBA00022980"/>
    </source>
</evidence>
<dbReference type="InterPro" id="IPR020070">
    <property type="entry name" value="Ribosomal_bL9_N"/>
</dbReference>
<reference evidence="5" key="1">
    <citation type="submission" date="2023-07" db="EMBL/GenBank/DDBJ databases">
        <title>Black Yeasts Isolated from many extreme environments.</title>
        <authorList>
            <person name="Coleine C."/>
            <person name="Stajich J.E."/>
            <person name="Selbmann L."/>
        </authorList>
    </citation>
    <scope>NUCLEOTIDE SEQUENCE</scope>
    <source>
        <strain evidence="5">CCFEE 5485</strain>
    </source>
</reference>
<protein>
    <recommendedName>
        <fullName evidence="4">Ribosomal protein L9 domain-containing protein</fullName>
    </recommendedName>
</protein>
<dbReference type="InterPro" id="IPR036935">
    <property type="entry name" value="Ribosomal_bL9_N_sf"/>
</dbReference>
<accession>A0AAE0WWP2</accession>
<evidence type="ECO:0000256" key="1">
    <source>
        <dbReference type="ARBA" id="ARBA00010605"/>
    </source>
</evidence>
<dbReference type="EMBL" id="JAUTXT010000002">
    <property type="protein sequence ID" value="KAK3679293.1"/>
    <property type="molecule type" value="Genomic_DNA"/>
</dbReference>
<keyword evidence="2" id="KW-0689">Ribosomal protein</keyword>
<organism evidence="5 6">
    <name type="scientific">Recurvomyces mirabilis</name>
    <dbReference type="NCBI Taxonomy" id="574656"/>
    <lineage>
        <taxon>Eukaryota</taxon>
        <taxon>Fungi</taxon>
        <taxon>Dikarya</taxon>
        <taxon>Ascomycota</taxon>
        <taxon>Pezizomycotina</taxon>
        <taxon>Dothideomycetes</taxon>
        <taxon>Dothideomycetidae</taxon>
        <taxon>Mycosphaerellales</taxon>
        <taxon>Teratosphaeriaceae</taxon>
        <taxon>Recurvomyces</taxon>
    </lineage>
</organism>
<dbReference type="InterPro" id="IPR009027">
    <property type="entry name" value="Ribosomal_bL9/RNase_H1_N"/>
</dbReference>
<dbReference type="Proteomes" id="UP001274830">
    <property type="component" value="Unassembled WGS sequence"/>
</dbReference>
<evidence type="ECO:0000313" key="5">
    <source>
        <dbReference type="EMBL" id="KAK3679293.1"/>
    </source>
</evidence>
<dbReference type="GO" id="GO:1990904">
    <property type="term" value="C:ribonucleoprotein complex"/>
    <property type="evidence" value="ECO:0007669"/>
    <property type="project" value="UniProtKB-KW"/>
</dbReference>
<evidence type="ECO:0000259" key="4">
    <source>
        <dbReference type="Pfam" id="PF01281"/>
    </source>
</evidence>
<keyword evidence="6" id="KW-1185">Reference proteome</keyword>
<dbReference type="AlphaFoldDB" id="A0AAE0WWP2"/>
<name>A0AAE0WWP2_9PEZI</name>
<comment type="similarity">
    <text evidence="1">Belongs to the bacterial ribosomal protein bL9 family.</text>
</comment>
<sequence length="310" mass="34197">MASPLRLHNVTQCSACIRSYLTAGFGDLVNPPTAAFRQQIRGKKKLANTSSTVPVRLLKDMRTFGRRGSIVPISPGQMRNEWFPRRVAEYVTVTEQKSLRLRNVAVERDFDFGLAGNIPLPAATSSSIGGMTRSEQQEASMFQRAPVETARLSAERCRELIELFVPSRLDFFRQPILEEKEAEPEPAPAPELKKSSRSLGLGAGAELMAARAQSQAEAKLPKPKIASGPQAIYGSVSTHDVLVAAREQMARNDEAKMVAFREEDIRFVELPAESEADRVKFVGDYAVEVRCKGVDEAKRVVVRVIGQEVA</sequence>
<dbReference type="Pfam" id="PF01281">
    <property type="entry name" value="Ribosomal_L9_N"/>
    <property type="match status" value="1"/>
</dbReference>
<dbReference type="SUPFAM" id="SSF55658">
    <property type="entry name" value="L9 N-domain-like"/>
    <property type="match status" value="1"/>
</dbReference>
<gene>
    <name evidence="5" type="ORF">LTR78_000854</name>
</gene>
<dbReference type="GO" id="GO:0005840">
    <property type="term" value="C:ribosome"/>
    <property type="evidence" value="ECO:0007669"/>
    <property type="project" value="UniProtKB-KW"/>
</dbReference>
<feature type="domain" description="Ribosomal protein L9" evidence="4">
    <location>
        <begin position="54"/>
        <end position="97"/>
    </location>
</feature>
<keyword evidence="3" id="KW-0687">Ribonucleoprotein</keyword>
<dbReference type="Gene3D" id="3.40.5.10">
    <property type="entry name" value="Ribosomal protein L9, N-terminal domain"/>
    <property type="match status" value="1"/>
</dbReference>
<comment type="caution">
    <text evidence="5">The sequence shown here is derived from an EMBL/GenBank/DDBJ whole genome shotgun (WGS) entry which is preliminary data.</text>
</comment>
<evidence type="ECO:0000313" key="6">
    <source>
        <dbReference type="Proteomes" id="UP001274830"/>
    </source>
</evidence>
<evidence type="ECO:0000256" key="3">
    <source>
        <dbReference type="ARBA" id="ARBA00023274"/>
    </source>
</evidence>